<evidence type="ECO:0000256" key="1">
    <source>
        <dbReference type="SAM" id="Coils"/>
    </source>
</evidence>
<dbReference type="AlphaFoldDB" id="A0AAE0XMJ1"/>
<reference evidence="2" key="1">
    <citation type="journal article" date="2023" name="G3 (Bethesda)">
        <title>A reference genome for the long-term kleptoplast-retaining sea slug Elysia crispata morphotype clarki.</title>
        <authorList>
            <person name="Eastman K.E."/>
            <person name="Pendleton A.L."/>
            <person name="Shaikh M.A."/>
            <person name="Suttiyut T."/>
            <person name="Ogas R."/>
            <person name="Tomko P."/>
            <person name="Gavelis G."/>
            <person name="Widhalm J.R."/>
            <person name="Wisecaver J.H."/>
        </authorList>
    </citation>
    <scope>NUCLEOTIDE SEQUENCE</scope>
    <source>
        <strain evidence="2">ECLA1</strain>
    </source>
</reference>
<feature type="coiled-coil region" evidence="1">
    <location>
        <begin position="99"/>
        <end position="126"/>
    </location>
</feature>
<name>A0AAE0XMJ1_9GAST</name>
<accession>A0AAE0XMJ1</accession>
<gene>
    <name evidence="2" type="ORF">RRG08_023120</name>
</gene>
<comment type="caution">
    <text evidence="2">The sequence shown here is derived from an EMBL/GenBank/DDBJ whole genome shotgun (WGS) entry which is preliminary data.</text>
</comment>
<organism evidence="2 3">
    <name type="scientific">Elysia crispata</name>
    <name type="common">lettuce slug</name>
    <dbReference type="NCBI Taxonomy" id="231223"/>
    <lineage>
        <taxon>Eukaryota</taxon>
        <taxon>Metazoa</taxon>
        <taxon>Spiralia</taxon>
        <taxon>Lophotrochozoa</taxon>
        <taxon>Mollusca</taxon>
        <taxon>Gastropoda</taxon>
        <taxon>Heterobranchia</taxon>
        <taxon>Euthyneura</taxon>
        <taxon>Panpulmonata</taxon>
        <taxon>Sacoglossa</taxon>
        <taxon>Placobranchoidea</taxon>
        <taxon>Plakobranchidae</taxon>
        <taxon>Elysia</taxon>
    </lineage>
</organism>
<proteinExistence type="predicted"/>
<keyword evidence="1" id="KW-0175">Coiled coil</keyword>
<evidence type="ECO:0000313" key="2">
    <source>
        <dbReference type="EMBL" id="KAK3696926.1"/>
    </source>
</evidence>
<sequence>MAARDVSSAVSDEILDEVWLMMHMAAEMGCSHLKPVPQGLVTQGRTVSDSGRIVGEKQYMFEAEVEPEFLEEVVDTDNAEDGREKEELLISVADKLMQLGDELQKRKQQQSEVEEISKEIGAYIKQVMAPEIERKLGPQLSRSSATTVLQETGVLSLVYGVFKKKVETFLGPDEDMSHIALVTSITKGVASGLQQSSSGIAGLLATVSTKYVEEKFGAMLQKKGSLTKIVSQETMGFPQ</sequence>
<protein>
    <submittedName>
        <fullName evidence="2">Uncharacterized protein</fullName>
    </submittedName>
</protein>
<dbReference type="Proteomes" id="UP001283361">
    <property type="component" value="Unassembled WGS sequence"/>
</dbReference>
<dbReference type="EMBL" id="JAWDGP010008026">
    <property type="protein sequence ID" value="KAK3696926.1"/>
    <property type="molecule type" value="Genomic_DNA"/>
</dbReference>
<evidence type="ECO:0000313" key="3">
    <source>
        <dbReference type="Proteomes" id="UP001283361"/>
    </source>
</evidence>
<keyword evidence="3" id="KW-1185">Reference proteome</keyword>